<evidence type="ECO:0000313" key="2">
    <source>
        <dbReference type="EMBL" id="KAK7334909.1"/>
    </source>
</evidence>
<dbReference type="SUPFAM" id="SSF82549">
    <property type="entry name" value="DAK1/DegV-like"/>
    <property type="match status" value="1"/>
</dbReference>
<comment type="caution">
    <text evidence="2">The sequence shown here is derived from an EMBL/GenBank/DDBJ whole genome shotgun (WGS) entry which is preliminary data.</text>
</comment>
<accession>A0AAN9QGY1</accession>
<protein>
    <recommendedName>
        <fullName evidence="1">DhaK domain-containing protein</fullName>
    </recommendedName>
</protein>
<dbReference type="PANTHER" id="PTHR28629">
    <property type="entry name" value="TRIOKINASE/FMN CYCLASE"/>
    <property type="match status" value="1"/>
</dbReference>
<dbReference type="GO" id="GO:0019563">
    <property type="term" value="P:glycerol catabolic process"/>
    <property type="evidence" value="ECO:0007669"/>
    <property type="project" value="TreeGrafter"/>
</dbReference>
<dbReference type="InterPro" id="IPR050861">
    <property type="entry name" value="Dihydroxyacetone_Kinase"/>
</dbReference>
<dbReference type="GO" id="GO:0004371">
    <property type="term" value="F:glycerone kinase activity"/>
    <property type="evidence" value="ECO:0007669"/>
    <property type="project" value="InterPro"/>
</dbReference>
<dbReference type="FunFam" id="3.40.50.10440:FF:000001">
    <property type="entry name" value="Dihydroxyacetone kinase, DhaK subunit"/>
    <property type="match status" value="1"/>
</dbReference>
<keyword evidence="3" id="KW-1185">Reference proteome</keyword>
<sequence length="146" mass="15623">MVEKTLSENVVTKFIEGLVETYPGLEYLDGFPLVKVVLRADVSAATYDKVAVISVGGSGHEPTHAGFVGEGMLTTTICGDIFSSPPVDSIIVNYTSDRLNFGLAAELAKSEGYKVETVIFWDDYALPPPGGIARRRGLVGTVLIQN</sequence>
<dbReference type="Pfam" id="PF02733">
    <property type="entry name" value="Dak1"/>
    <property type="match status" value="1"/>
</dbReference>
<dbReference type="EMBL" id="JAYMYR010000010">
    <property type="protein sequence ID" value="KAK7334909.1"/>
    <property type="molecule type" value="Genomic_DNA"/>
</dbReference>
<dbReference type="AlphaFoldDB" id="A0AAN9QGY1"/>
<evidence type="ECO:0000313" key="3">
    <source>
        <dbReference type="Proteomes" id="UP001374584"/>
    </source>
</evidence>
<dbReference type="PANTHER" id="PTHR28629:SF4">
    <property type="entry name" value="TRIOKINASE_FMN CYCLASE"/>
    <property type="match status" value="1"/>
</dbReference>
<evidence type="ECO:0000259" key="1">
    <source>
        <dbReference type="PROSITE" id="PS51481"/>
    </source>
</evidence>
<dbReference type="PROSITE" id="PS51481">
    <property type="entry name" value="DHAK"/>
    <property type="match status" value="1"/>
</dbReference>
<reference evidence="2 3" key="1">
    <citation type="submission" date="2024-01" db="EMBL/GenBank/DDBJ databases">
        <title>The genomes of 5 underutilized Papilionoideae crops provide insights into root nodulation and disease resistanc.</title>
        <authorList>
            <person name="Jiang F."/>
        </authorList>
    </citation>
    <scope>NUCLEOTIDE SEQUENCE [LARGE SCALE GENOMIC DNA]</scope>
    <source>
        <strain evidence="2">JINMINGXINNONG_FW02</strain>
        <tissue evidence="2">Leaves</tissue>
    </source>
</reference>
<dbReference type="GO" id="GO:0005829">
    <property type="term" value="C:cytosol"/>
    <property type="evidence" value="ECO:0007669"/>
    <property type="project" value="TreeGrafter"/>
</dbReference>
<dbReference type="InterPro" id="IPR004006">
    <property type="entry name" value="DhaK_dom"/>
</dbReference>
<dbReference type="Proteomes" id="UP001374584">
    <property type="component" value="Unassembled WGS sequence"/>
</dbReference>
<organism evidence="2 3">
    <name type="scientific">Phaseolus coccineus</name>
    <name type="common">Scarlet runner bean</name>
    <name type="synonym">Phaseolus multiflorus</name>
    <dbReference type="NCBI Taxonomy" id="3886"/>
    <lineage>
        <taxon>Eukaryota</taxon>
        <taxon>Viridiplantae</taxon>
        <taxon>Streptophyta</taxon>
        <taxon>Embryophyta</taxon>
        <taxon>Tracheophyta</taxon>
        <taxon>Spermatophyta</taxon>
        <taxon>Magnoliopsida</taxon>
        <taxon>eudicotyledons</taxon>
        <taxon>Gunneridae</taxon>
        <taxon>Pentapetalae</taxon>
        <taxon>rosids</taxon>
        <taxon>fabids</taxon>
        <taxon>Fabales</taxon>
        <taxon>Fabaceae</taxon>
        <taxon>Papilionoideae</taxon>
        <taxon>50 kb inversion clade</taxon>
        <taxon>NPAAA clade</taxon>
        <taxon>indigoferoid/millettioid clade</taxon>
        <taxon>Phaseoleae</taxon>
        <taxon>Phaseolus</taxon>
    </lineage>
</organism>
<proteinExistence type="predicted"/>
<feature type="domain" description="DhaK" evidence="1">
    <location>
        <begin position="6"/>
        <end position="146"/>
    </location>
</feature>
<name>A0AAN9QGY1_PHACN</name>
<gene>
    <name evidence="2" type="ORF">VNO80_26675</name>
</gene>
<dbReference type="Gene3D" id="3.40.50.10440">
    <property type="entry name" value="Dihydroxyacetone kinase, domain 1"/>
    <property type="match status" value="2"/>
</dbReference>